<organism evidence="1 2">
    <name type="scientific">Gigaspora rosea</name>
    <dbReference type="NCBI Taxonomy" id="44941"/>
    <lineage>
        <taxon>Eukaryota</taxon>
        <taxon>Fungi</taxon>
        <taxon>Fungi incertae sedis</taxon>
        <taxon>Mucoromycota</taxon>
        <taxon>Glomeromycotina</taxon>
        <taxon>Glomeromycetes</taxon>
        <taxon>Diversisporales</taxon>
        <taxon>Gigasporaceae</taxon>
        <taxon>Gigaspora</taxon>
    </lineage>
</organism>
<comment type="caution">
    <text evidence="1">The sequence shown here is derived from an EMBL/GenBank/DDBJ whole genome shotgun (WGS) entry which is preliminary data.</text>
</comment>
<dbReference type="STRING" id="44941.A0A397U8P8"/>
<dbReference type="Proteomes" id="UP000266673">
    <property type="component" value="Unassembled WGS sequence"/>
</dbReference>
<dbReference type="EMBL" id="QKWP01001779">
    <property type="protein sequence ID" value="RIB06675.1"/>
    <property type="molecule type" value="Genomic_DNA"/>
</dbReference>
<name>A0A397U8P8_9GLOM</name>
<dbReference type="AlphaFoldDB" id="A0A397U8P8"/>
<evidence type="ECO:0000313" key="2">
    <source>
        <dbReference type="Proteomes" id="UP000266673"/>
    </source>
</evidence>
<dbReference type="Gene3D" id="3.40.50.12470">
    <property type="match status" value="1"/>
</dbReference>
<gene>
    <name evidence="1" type="ORF">C2G38_1892973</name>
</gene>
<evidence type="ECO:0000313" key="1">
    <source>
        <dbReference type="EMBL" id="RIB06675.1"/>
    </source>
</evidence>
<sequence length="73" mass="7984">KGFKSPKELAEEITPIYPAGSTLELLKHIGEVISTFPKNFHVHSGLVRMLKTRDKSLKDGANIDCSTAVSLAF</sequence>
<keyword evidence="2" id="KW-1185">Reference proteome</keyword>
<accession>A0A397U8P8</accession>
<feature type="non-terminal residue" evidence="1">
    <location>
        <position position="73"/>
    </location>
</feature>
<protein>
    <submittedName>
        <fullName evidence="1">Uncharacterized protein</fullName>
    </submittedName>
</protein>
<proteinExistence type="predicted"/>
<reference evidence="1 2" key="1">
    <citation type="submission" date="2018-06" db="EMBL/GenBank/DDBJ databases">
        <title>Comparative genomics reveals the genomic features of Rhizophagus irregularis, R. cerebriforme, R. diaphanum and Gigaspora rosea, and their symbiotic lifestyle signature.</title>
        <authorList>
            <person name="Morin E."/>
            <person name="San Clemente H."/>
            <person name="Chen E.C.H."/>
            <person name="De La Providencia I."/>
            <person name="Hainaut M."/>
            <person name="Kuo A."/>
            <person name="Kohler A."/>
            <person name="Murat C."/>
            <person name="Tang N."/>
            <person name="Roy S."/>
            <person name="Loubradou J."/>
            <person name="Henrissat B."/>
            <person name="Grigoriev I.V."/>
            <person name="Corradi N."/>
            <person name="Roux C."/>
            <person name="Martin F.M."/>
        </authorList>
    </citation>
    <scope>NUCLEOTIDE SEQUENCE [LARGE SCALE GENOMIC DNA]</scope>
    <source>
        <strain evidence="1 2">DAOM 194757</strain>
    </source>
</reference>
<feature type="non-terminal residue" evidence="1">
    <location>
        <position position="1"/>
    </location>
</feature>